<protein>
    <submittedName>
        <fullName evidence="10">ABC-type metal ion transport system, ATPase c omponent</fullName>
        <ecNumber evidence="10">3.6.3.-</ecNumber>
    </submittedName>
</protein>
<geneLocation type="plasmid" evidence="10 11">
    <name>EAL2_808p</name>
</geneLocation>
<evidence type="ECO:0000256" key="7">
    <source>
        <dbReference type="ARBA" id="ARBA00022970"/>
    </source>
</evidence>
<evidence type="ECO:0000256" key="5">
    <source>
        <dbReference type="ARBA" id="ARBA00022840"/>
    </source>
</evidence>
<organism evidence="10 11">
    <name type="scientific">Peptoclostridium acidaminophilum DSM 3953</name>
    <dbReference type="NCBI Taxonomy" id="1286171"/>
    <lineage>
        <taxon>Bacteria</taxon>
        <taxon>Bacillati</taxon>
        <taxon>Bacillota</taxon>
        <taxon>Clostridia</taxon>
        <taxon>Peptostreptococcales</taxon>
        <taxon>Peptoclostridiaceae</taxon>
        <taxon>Peptoclostridium</taxon>
    </lineage>
</organism>
<dbReference type="InterPro" id="IPR041701">
    <property type="entry name" value="MetN_ABC"/>
</dbReference>
<keyword evidence="4" id="KW-0547">Nucleotide-binding</keyword>
<keyword evidence="11" id="KW-1185">Reference proteome</keyword>
<keyword evidence="10" id="KW-0378">Hydrolase</keyword>
<dbReference type="InterPro" id="IPR003439">
    <property type="entry name" value="ABC_transporter-like_ATP-bd"/>
</dbReference>
<keyword evidence="8" id="KW-0472">Membrane</keyword>
<evidence type="ECO:0000256" key="1">
    <source>
        <dbReference type="ARBA" id="ARBA00005417"/>
    </source>
</evidence>
<dbReference type="InterPro" id="IPR018449">
    <property type="entry name" value="NIL_domain"/>
</dbReference>
<feature type="domain" description="ABC transporter" evidence="9">
    <location>
        <begin position="5"/>
        <end position="241"/>
    </location>
</feature>
<keyword evidence="5" id="KW-0067">ATP-binding</keyword>
<keyword evidence="10" id="KW-0614">Plasmid</keyword>
<accession>W8T9F2</accession>
<dbReference type="Gene3D" id="3.40.50.300">
    <property type="entry name" value="P-loop containing nucleotide triphosphate hydrolases"/>
    <property type="match status" value="1"/>
</dbReference>
<dbReference type="InterPro" id="IPR017871">
    <property type="entry name" value="ABC_transporter-like_CS"/>
</dbReference>
<dbReference type="Proteomes" id="UP000019591">
    <property type="component" value="Plasmid EAL2_808p"/>
</dbReference>
<dbReference type="PANTHER" id="PTHR43166:SF30">
    <property type="entry name" value="METHIONINE IMPORT ATP-BINDING PROTEIN METN"/>
    <property type="match status" value="1"/>
</dbReference>
<dbReference type="RefSeq" id="WP_025436465.1">
    <property type="nucleotide sequence ID" value="NZ_CP007453.1"/>
</dbReference>
<dbReference type="Pfam" id="PF09383">
    <property type="entry name" value="NIL"/>
    <property type="match status" value="1"/>
</dbReference>
<evidence type="ECO:0000256" key="4">
    <source>
        <dbReference type="ARBA" id="ARBA00022741"/>
    </source>
</evidence>
<dbReference type="GO" id="GO:0006865">
    <property type="term" value="P:amino acid transport"/>
    <property type="evidence" value="ECO:0007669"/>
    <property type="project" value="UniProtKB-KW"/>
</dbReference>
<evidence type="ECO:0000313" key="11">
    <source>
        <dbReference type="Proteomes" id="UP000019591"/>
    </source>
</evidence>
<dbReference type="CDD" id="cd03258">
    <property type="entry name" value="ABC_MetN_methionine_transporter"/>
    <property type="match status" value="1"/>
</dbReference>
<dbReference type="SUPFAM" id="SSF55021">
    <property type="entry name" value="ACT-like"/>
    <property type="match status" value="1"/>
</dbReference>
<proteinExistence type="inferred from homology"/>
<dbReference type="EC" id="3.6.3.-" evidence="10"/>
<dbReference type="Gene3D" id="3.30.70.260">
    <property type="match status" value="1"/>
</dbReference>
<dbReference type="SMART" id="SM00930">
    <property type="entry name" value="NIL"/>
    <property type="match status" value="1"/>
</dbReference>
<dbReference type="PANTHER" id="PTHR43166">
    <property type="entry name" value="AMINO ACID IMPORT ATP-BINDING PROTEIN"/>
    <property type="match status" value="1"/>
</dbReference>
<evidence type="ECO:0000313" key="10">
    <source>
        <dbReference type="EMBL" id="AHM57550.1"/>
    </source>
</evidence>
<keyword evidence="6" id="KW-1278">Translocase</keyword>
<dbReference type="KEGG" id="eac:EAL2_808p00430"/>
<dbReference type="PATRIC" id="fig|1286171.3.peg.2220"/>
<keyword evidence="3" id="KW-1003">Cell membrane</keyword>
<dbReference type="GO" id="GO:0005524">
    <property type="term" value="F:ATP binding"/>
    <property type="evidence" value="ECO:0007669"/>
    <property type="project" value="UniProtKB-KW"/>
</dbReference>
<evidence type="ECO:0000259" key="9">
    <source>
        <dbReference type="PROSITE" id="PS50893"/>
    </source>
</evidence>
<dbReference type="HOGENOM" id="CLU_000604_1_3_9"/>
<comment type="similarity">
    <text evidence="1">Belongs to the ABC transporter superfamily.</text>
</comment>
<keyword evidence="2" id="KW-0813">Transport</keyword>
<dbReference type="InterPro" id="IPR045865">
    <property type="entry name" value="ACT-like_dom_sf"/>
</dbReference>
<dbReference type="FunFam" id="3.40.50.300:FF:000056">
    <property type="entry name" value="Cell division ATP-binding protein FtsE"/>
    <property type="match status" value="1"/>
</dbReference>
<keyword evidence="7" id="KW-0029">Amino-acid transport</keyword>
<dbReference type="SUPFAM" id="SSF52540">
    <property type="entry name" value="P-loop containing nucleoside triphosphate hydrolases"/>
    <property type="match status" value="1"/>
</dbReference>
<dbReference type="PROSITE" id="PS00211">
    <property type="entry name" value="ABC_TRANSPORTER_1"/>
    <property type="match status" value="1"/>
</dbReference>
<sequence length="342" mass="37283">MIEIKRLSKVYKSDKGEFTAIKDISLKIEDGEIYGIIGLSGAGKSSLLRCINMLERPTSGSVIIDGVDMTKLNEKGIREMRKKIGIIFQHFNLLMNSTVYDNIAFPMKLSGKSKGDIDRKVKSLLEVVNLTDKAGSYPSQLSGGEKQRVGIARALSNDPSMLLCDEATSALDPSTTDSILSLIKDINEKLGITVVIITHEMDVIKKICGRVAVLEKGTIAEENRTFELISSPKSETAKRFLLSEDEGIDEILSELSKGEVLARLKYTVASAIEPVISDMLRTAAVTVNILTGSLEKIQGHTIGSLLISLKGNAVDVKSAIDYLVQRGVNVEVISDDRIRKAV</sequence>
<name>W8T9F2_PEPAC</name>
<dbReference type="EMBL" id="CP007453">
    <property type="protein sequence ID" value="AHM57550.1"/>
    <property type="molecule type" value="Genomic_DNA"/>
</dbReference>
<dbReference type="GO" id="GO:0005886">
    <property type="term" value="C:plasma membrane"/>
    <property type="evidence" value="ECO:0007669"/>
    <property type="project" value="UniProtKB-ARBA"/>
</dbReference>
<evidence type="ECO:0000256" key="3">
    <source>
        <dbReference type="ARBA" id="ARBA00022475"/>
    </source>
</evidence>
<dbReference type="eggNOG" id="COG1135">
    <property type="taxonomic scope" value="Bacteria"/>
</dbReference>
<dbReference type="AlphaFoldDB" id="W8T9F2"/>
<dbReference type="InterPro" id="IPR003593">
    <property type="entry name" value="AAA+_ATPase"/>
</dbReference>
<dbReference type="SMART" id="SM00382">
    <property type="entry name" value="AAA"/>
    <property type="match status" value="1"/>
</dbReference>
<dbReference type="Pfam" id="PF00005">
    <property type="entry name" value="ABC_tran"/>
    <property type="match status" value="1"/>
</dbReference>
<dbReference type="OrthoDB" id="9804199at2"/>
<gene>
    <name evidence="10" type="primary">metN</name>
    <name evidence="10" type="ORF">EAL2_808p00430</name>
</gene>
<evidence type="ECO:0000256" key="6">
    <source>
        <dbReference type="ARBA" id="ARBA00022967"/>
    </source>
</evidence>
<reference evidence="10 11" key="1">
    <citation type="journal article" date="2014" name="Genome Announc.">
        <title>Complete Genome Sequence of Amino Acid-Utilizing Eubacterium acidaminophilum al-2 (DSM 3953).</title>
        <authorList>
            <person name="Poehlein A."/>
            <person name="Andreesen J.R."/>
            <person name="Daniel R."/>
        </authorList>
    </citation>
    <scope>NUCLEOTIDE SEQUENCE [LARGE SCALE GENOMIC DNA]</scope>
    <source>
        <strain evidence="10 11">DSM 3953</strain>
        <plasmid evidence="11">Plasmid EAL2_808p</plasmid>
    </source>
</reference>
<dbReference type="PROSITE" id="PS50893">
    <property type="entry name" value="ABC_TRANSPORTER_2"/>
    <property type="match status" value="1"/>
</dbReference>
<evidence type="ECO:0000256" key="2">
    <source>
        <dbReference type="ARBA" id="ARBA00022448"/>
    </source>
</evidence>
<dbReference type="InterPro" id="IPR050086">
    <property type="entry name" value="MetN_ABC_transporter-like"/>
</dbReference>
<evidence type="ECO:0000256" key="8">
    <source>
        <dbReference type="ARBA" id="ARBA00023136"/>
    </source>
</evidence>
<dbReference type="GO" id="GO:0016887">
    <property type="term" value="F:ATP hydrolysis activity"/>
    <property type="evidence" value="ECO:0007669"/>
    <property type="project" value="InterPro"/>
</dbReference>
<dbReference type="InterPro" id="IPR027417">
    <property type="entry name" value="P-loop_NTPase"/>
</dbReference>